<gene>
    <name evidence="6" type="ORF">C1SCF055_LOCUS13159</name>
</gene>
<keyword evidence="3" id="KW-1133">Transmembrane helix</keyword>
<feature type="transmembrane region" description="Helical" evidence="3">
    <location>
        <begin position="18"/>
        <end position="37"/>
    </location>
</feature>
<dbReference type="PANTHER" id="PTHR12689:SF4">
    <property type="entry name" value="PROTEIN AAR2 HOMOLOG"/>
    <property type="match status" value="1"/>
</dbReference>
<feature type="non-terminal residue" evidence="6">
    <location>
        <position position="1"/>
    </location>
</feature>
<sequence>CAGVEADLLELALVSLDIALLELSVLTFLAGIVTFLYEEFSSKSNSHGHMCHEIHDTPGTPSPASHTELELMELKEPKSPKVVEPEQKAKAREDLPEPEPEGCDEEAKKFLEVILERFPGEAWGLCWQRTAFDEERLIFAGVDPNTPAGQQQQERKEQGRLVAGYGKGRPTLEEPDEIEDVAWMHDWEYMMDNRDGLVVLVAGSQAYALQTPGGQLEAYLCSTLERCLGQCRRPPWQQEDLLLQLKKTHAIEFEWKWWYGWLELLAGTTTASRNDGSSSGWSTTEDCKPTTQTEEVQRFAEHGCSVLCLGCSEGMLFGIDYSAWSVGPQFMGVKLIPPGLHYVYCSASAAEDIGICRSGFFLHMKPKDVAVFRWDPENEELIRPENEESVRYADGVRSFDFDRNLGPYPLELREQWAELTRHTTAELVQKIEPISGRVRSKRAEYDAATNPKAAEDMDLEKPTEIESNTGSLFFSNFPRIRRKKGISAAEMTHLYMDRTPQLEEMIAKQYSGNELAILGELQLSYISFLLGQNFDGFEQWRALLLLLCSCEDAALRRTELFAELLRTFFTQLSQAPSDLFGDDLTKENFLGSCALSLLEICNTDAPKLQKRCSKLRELVEEKFGLSTEDLALLGEDAPEVVDLQGQDFILREDCMGKKTYRAGHRLTARRLRAAQRAAEQAAPLAANSEASDGAEAVEGSTRTKPRRRAGVRVRRRREHALKRREAAEQGQAAEPLPPGLRDAPFDHAAAQTEASRDGGASSKASHATRPSVGGRSRGASSMAEPPPQESCERDIIGEKVLINGLVQAPHLNGHWGHVTDYDPAQRRYAVQVLGAPLLLHLRREVLVLPKTSPPGPEELRGKWQPNLRM</sequence>
<feature type="region of interest" description="Disordered" evidence="2">
    <location>
        <begin position="679"/>
        <end position="790"/>
    </location>
</feature>
<reference evidence="7" key="2">
    <citation type="submission" date="2024-04" db="EMBL/GenBank/DDBJ databases">
        <authorList>
            <person name="Chen Y."/>
            <person name="Shah S."/>
            <person name="Dougan E. K."/>
            <person name="Thang M."/>
            <person name="Chan C."/>
        </authorList>
    </citation>
    <scope>NUCLEOTIDE SEQUENCE [LARGE SCALE GENOMIC DNA]</scope>
</reference>
<feature type="region of interest" description="Disordered" evidence="2">
    <location>
        <begin position="75"/>
        <end position="103"/>
    </location>
</feature>
<dbReference type="FunFam" id="2.60.34.20:FF:000001">
    <property type="entry name" value="protein AAR2 homolog"/>
    <property type="match status" value="1"/>
</dbReference>
<keyword evidence="3" id="KW-0472">Membrane</keyword>
<dbReference type="InterPro" id="IPR038514">
    <property type="entry name" value="AAR2_C_sf"/>
</dbReference>
<accession>A0A9P1C583</accession>
<dbReference type="AlphaFoldDB" id="A0A9P1C583"/>
<comment type="caution">
    <text evidence="6">The sequence shown here is derived from an EMBL/GenBank/DDBJ whole genome shotgun (WGS) entry which is preliminary data.</text>
</comment>
<dbReference type="GO" id="GO:0000244">
    <property type="term" value="P:spliceosomal tri-snRNP complex assembly"/>
    <property type="evidence" value="ECO:0007669"/>
    <property type="project" value="TreeGrafter"/>
</dbReference>
<dbReference type="InterPro" id="IPR033648">
    <property type="entry name" value="AAR2_C"/>
</dbReference>
<organism evidence="6">
    <name type="scientific">Cladocopium goreaui</name>
    <dbReference type="NCBI Taxonomy" id="2562237"/>
    <lineage>
        <taxon>Eukaryota</taxon>
        <taxon>Sar</taxon>
        <taxon>Alveolata</taxon>
        <taxon>Dinophyceae</taxon>
        <taxon>Suessiales</taxon>
        <taxon>Symbiodiniaceae</taxon>
        <taxon>Cladocopium</taxon>
    </lineage>
</organism>
<proteinExistence type="inferred from homology"/>
<dbReference type="OrthoDB" id="201752at2759"/>
<dbReference type="InterPro" id="IPR033647">
    <property type="entry name" value="Aar2_N"/>
</dbReference>
<dbReference type="PANTHER" id="PTHR12689">
    <property type="entry name" value="A1 CISTRON SPLICING FACTOR AAR2-RELATED"/>
    <property type="match status" value="1"/>
</dbReference>
<evidence type="ECO:0000259" key="5">
    <source>
        <dbReference type="Pfam" id="PF20981"/>
    </source>
</evidence>
<dbReference type="CDD" id="cd13778">
    <property type="entry name" value="Aar2_C"/>
    <property type="match status" value="1"/>
</dbReference>
<dbReference type="EMBL" id="CAMXCT030001014">
    <property type="protein sequence ID" value="CAL4773054.1"/>
    <property type="molecule type" value="Genomic_DNA"/>
</dbReference>
<feature type="domain" description="AAR2 C-terminal" evidence="4">
    <location>
        <begin position="474"/>
        <end position="626"/>
    </location>
</feature>
<dbReference type="Pfam" id="PF20981">
    <property type="entry name" value="AAR2_1st"/>
    <property type="match status" value="1"/>
</dbReference>
<evidence type="ECO:0000256" key="1">
    <source>
        <dbReference type="ARBA" id="ARBA00006281"/>
    </source>
</evidence>
<protein>
    <submittedName>
        <fullName evidence="8">Protein AAR2 homolog (AAR2 splicing factor homolog)</fullName>
    </submittedName>
</protein>
<dbReference type="InterPro" id="IPR007946">
    <property type="entry name" value="AAR2"/>
</dbReference>
<feature type="compositionally biased region" description="Basic and acidic residues" evidence="2">
    <location>
        <begin position="75"/>
        <end position="95"/>
    </location>
</feature>
<dbReference type="Pfam" id="PF05282">
    <property type="entry name" value="AAR2"/>
    <property type="match status" value="1"/>
</dbReference>
<keyword evidence="3" id="KW-0812">Transmembrane</keyword>
<evidence type="ECO:0000313" key="7">
    <source>
        <dbReference type="EMBL" id="CAL1139117.1"/>
    </source>
</evidence>
<evidence type="ECO:0000313" key="8">
    <source>
        <dbReference type="EMBL" id="CAL4773054.1"/>
    </source>
</evidence>
<dbReference type="Gene3D" id="1.25.40.550">
    <property type="entry name" value="Aar2, C-terminal domain-like"/>
    <property type="match status" value="1"/>
</dbReference>
<dbReference type="InterPro" id="IPR038516">
    <property type="entry name" value="AAR2_N_sf"/>
</dbReference>
<keyword evidence="9" id="KW-1185">Reference proteome</keyword>
<reference evidence="6" key="1">
    <citation type="submission" date="2022-10" db="EMBL/GenBank/DDBJ databases">
        <authorList>
            <person name="Chen Y."/>
            <person name="Dougan E. K."/>
            <person name="Chan C."/>
            <person name="Rhodes N."/>
            <person name="Thang M."/>
        </authorList>
    </citation>
    <scope>NUCLEOTIDE SEQUENCE</scope>
</reference>
<evidence type="ECO:0000313" key="9">
    <source>
        <dbReference type="Proteomes" id="UP001152797"/>
    </source>
</evidence>
<comment type="similarity">
    <text evidence="1">Belongs to the AAR2 family.</text>
</comment>
<dbReference type="Proteomes" id="UP001152797">
    <property type="component" value="Unassembled WGS sequence"/>
</dbReference>
<evidence type="ECO:0000256" key="2">
    <source>
        <dbReference type="SAM" id="MobiDB-lite"/>
    </source>
</evidence>
<evidence type="ECO:0000313" key="6">
    <source>
        <dbReference type="EMBL" id="CAI3985742.1"/>
    </source>
</evidence>
<name>A0A9P1C583_9DINO</name>
<feature type="domain" description="AAR2 N-terminal" evidence="5">
    <location>
        <begin position="303"/>
        <end position="433"/>
    </location>
</feature>
<feature type="compositionally biased region" description="Basic residues" evidence="2">
    <location>
        <begin position="703"/>
        <end position="722"/>
    </location>
</feature>
<dbReference type="CDD" id="cd13777">
    <property type="entry name" value="Aar2_N"/>
    <property type="match status" value="1"/>
</dbReference>
<dbReference type="Gene3D" id="2.60.34.20">
    <property type="match status" value="1"/>
</dbReference>
<dbReference type="EMBL" id="CAMXCT010001014">
    <property type="protein sequence ID" value="CAI3985742.1"/>
    <property type="molecule type" value="Genomic_DNA"/>
</dbReference>
<evidence type="ECO:0000256" key="3">
    <source>
        <dbReference type="SAM" id="Phobius"/>
    </source>
</evidence>
<dbReference type="EMBL" id="CAMXCT020001014">
    <property type="protein sequence ID" value="CAL1139117.1"/>
    <property type="molecule type" value="Genomic_DNA"/>
</dbReference>
<evidence type="ECO:0000259" key="4">
    <source>
        <dbReference type="Pfam" id="PF05282"/>
    </source>
</evidence>